<dbReference type="Proteomes" id="UP000007993">
    <property type="component" value="Unassembled WGS sequence"/>
</dbReference>
<gene>
    <name evidence="1" type="ORF">RBSH_05182</name>
</gene>
<comment type="caution">
    <text evidence="1">The sequence shown here is derived from an EMBL/GenBank/DDBJ whole genome shotgun (WGS) entry which is preliminary data.</text>
</comment>
<dbReference type="AlphaFoldDB" id="K5DAE1"/>
<protein>
    <submittedName>
        <fullName evidence="1">Uncharacterized protein</fullName>
    </submittedName>
</protein>
<evidence type="ECO:0000313" key="1">
    <source>
        <dbReference type="EMBL" id="EKJ99427.1"/>
    </source>
</evidence>
<dbReference type="PATRIC" id="fig|993517.3.peg.5611"/>
<accession>K5DAE1</accession>
<name>K5DAE1_RHOBT</name>
<sequence>MGSYQEEEEKYSETFLRLNRVVTFVPLLSREPLERFILTTEPVS</sequence>
<organism evidence="1 2">
    <name type="scientific">Rhodopirellula baltica SH28</name>
    <dbReference type="NCBI Taxonomy" id="993517"/>
    <lineage>
        <taxon>Bacteria</taxon>
        <taxon>Pseudomonadati</taxon>
        <taxon>Planctomycetota</taxon>
        <taxon>Planctomycetia</taxon>
        <taxon>Pirellulales</taxon>
        <taxon>Pirellulaceae</taxon>
        <taxon>Rhodopirellula</taxon>
    </lineage>
</organism>
<reference evidence="1 2" key="1">
    <citation type="journal article" date="2013" name="Mar. Genomics">
        <title>Expression of sulfatases in Rhodopirellula baltica and the diversity of sulfatases in the genus Rhodopirellula.</title>
        <authorList>
            <person name="Wegner C.E."/>
            <person name="Richter-Heitmann T."/>
            <person name="Klindworth A."/>
            <person name="Klockow C."/>
            <person name="Richter M."/>
            <person name="Achstetter T."/>
            <person name="Glockner F.O."/>
            <person name="Harder J."/>
        </authorList>
    </citation>
    <scope>NUCLEOTIDE SEQUENCE [LARGE SCALE GENOMIC DNA]</scope>
    <source>
        <strain evidence="1 2">SH28</strain>
    </source>
</reference>
<proteinExistence type="predicted"/>
<dbReference type="EMBL" id="AMCW01000145">
    <property type="protein sequence ID" value="EKJ99427.1"/>
    <property type="molecule type" value="Genomic_DNA"/>
</dbReference>
<evidence type="ECO:0000313" key="2">
    <source>
        <dbReference type="Proteomes" id="UP000007993"/>
    </source>
</evidence>